<dbReference type="Proteomes" id="UP001166286">
    <property type="component" value="Unassembled WGS sequence"/>
</dbReference>
<dbReference type="PANTHER" id="PTHR23502">
    <property type="entry name" value="MAJOR FACILITATOR SUPERFAMILY"/>
    <property type="match status" value="1"/>
</dbReference>
<reference evidence="8" key="1">
    <citation type="submission" date="2023-03" db="EMBL/GenBank/DDBJ databases">
        <title>Complete genome of Cladonia borealis.</title>
        <authorList>
            <person name="Park H."/>
        </authorList>
    </citation>
    <scope>NUCLEOTIDE SEQUENCE</scope>
    <source>
        <strain evidence="8">ANT050790</strain>
    </source>
</reference>
<evidence type="ECO:0000256" key="4">
    <source>
        <dbReference type="ARBA" id="ARBA00023136"/>
    </source>
</evidence>
<feature type="transmembrane region" description="Helical" evidence="6">
    <location>
        <begin position="476"/>
        <end position="499"/>
    </location>
</feature>
<feature type="transmembrane region" description="Helical" evidence="6">
    <location>
        <begin position="242"/>
        <end position="259"/>
    </location>
</feature>
<dbReference type="GO" id="GO:0005886">
    <property type="term" value="C:plasma membrane"/>
    <property type="evidence" value="ECO:0007669"/>
    <property type="project" value="TreeGrafter"/>
</dbReference>
<dbReference type="EMBL" id="JAFEKC020000019">
    <property type="protein sequence ID" value="KAK0508958.1"/>
    <property type="molecule type" value="Genomic_DNA"/>
</dbReference>
<proteinExistence type="predicted"/>
<evidence type="ECO:0000256" key="1">
    <source>
        <dbReference type="ARBA" id="ARBA00004141"/>
    </source>
</evidence>
<dbReference type="Gene3D" id="1.20.1250.20">
    <property type="entry name" value="MFS general substrate transporter like domains"/>
    <property type="match status" value="1"/>
</dbReference>
<comment type="caution">
    <text evidence="8">The sequence shown here is derived from an EMBL/GenBank/DDBJ whole genome shotgun (WGS) entry which is preliminary data.</text>
</comment>
<feature type="transmembrane region" description="Helical" evidence="6">
    <location>
        <begin position="271"/>
        <end position="288"/>
    </location>
</feature>
<feature type="transmembrane region" description="Helical" evidence="6">
    <location>
        <begin position="520"/>
        <end position="539"/>
    </location>
</feature>
<feature type="region of interest" description="Disordered" evidence="5">
    <location>
        <begin position="15"/>
        <end position="148"/>
    </location>
</feature>
<evidence type="ECO:0000256" key="6">
    <source>
        <dbReference type="SAM" id="Phobius"/>
    </source>
</evidence>
<feature type="transmembrane region" description="Helical" evidence="6">
    <location>
        <begin position="611"/>
        <end position="633"/>
    </location>
</feature>
<dbReference type="FunFam" id="1.20.1250.20:FF:000011">
    <property type="entry name" value="MFS multidrug transporter, putative"/>
    <property type="match status" value="1"/>
</dbReference>
<gene>
    <name evidence="8" type="ORF">JMJ35_008329</name>
</gene>
<dbReference type="AlphaFoldDB" id="A0AA39QWF1"/>
<name>A0AA39QWF1_9LECA</name>
<dbReference type="CDD" id="cd17323">
    <property type="entry name" value="MFS_Tpo1_MDR_like"/>
    <property type="match status" value="1"/>
</dbReference>
<feature type="compositionally biased region" description="Basic and acidic residues" evidence="5">
    <location>
        <begin position="108"/>
        <end position="125"/>
    </location>
</feature>
<feature type="domain" description="Major facilitator superfamily (MFS) profile" evidence="7">
    <location>
        <begin position="205"/>
        <end position="648"/>
    </location>
</feature>
<accession>A0AA39QWF1</accession>
<dbReference type="PANTHER" id="PTHR23502:SF47">
    <property type="entry name" value="MAJOR FACILITATOR SUPERFAMILY (MFS) PROFILE DOMAIN-CONTAINING PROTEIN-RELATED"/>
    <property type="match status" value="1"/>
</dbReference>
<dbReference type="GO" id="GO:0022857">
    <property type="term" value="F:transmembrane transporter activity"/>
    <property type="evidence" value="ECO:0007669"/>
    <property type="project" value="InterPro"/>
</dbReference>
<feature type="transmembrane region" description="Helical" evidence="6">
    <location>
        <begin position="578"/>
        <end position="599"/>
    </location>
</feature>
<sequence>MQSFFQYRRFNKHVTRQYERDRSKAEALGHHNNADLDTSADTSATASYDDVPNPASQPAKNRDMEEAVHAQDYGDMRDPEKGEQSGNGTVEPPNAAPSGRQGDVAGEESEHMQELEKQLSDRDDGGIFEPINTGAAREGERMSRTSTVATRKTMGTALGTTLTGIDVRDRSTKEGGDGKVFVVGYESEKDIMNPHNWSTITRIGATVNIASIGWVVGFASSVDSAALTQASADFGVSEVTESLATGLFLIGFGVGALFAGPVSETIGRNPVYIATLSLYMIFIMASGLSPNIGAQLTFRFIAGLFGATPLTCAGGSISDLWSPMERVYAFPVFANAAFMGPIFGPVVGGFIGQSSRVSWRWTEWITLIISGLILFNVVMFQPETYAPILLKWKAAHLRELTGDDRYRAEVEIRDVPFIKRLARALYRPFVLTISEPIIILIALYLTVIYIILFTFLDGYDFVFTQTYGFSEGITGLSFIGIGIGLCLASILVPIIYKWAKADLAKVKEQGGTRLPPEFRLWFAMFGAPAIPISMLWMGWTAYPGISYWSPLGASVLFGYGILCVFISSYQYIIDSYEIYAASALASVTLIRYVAAGGMVEVAIPFYSNLGVHWTLTILGCLSALLVPVPYLFYKYGVKIRKRSKYAVV</sequence>
<keyword evidence="4 6" id="KW-0472">Membrane</keyword>
<evidence type="ECO:0000313" key="8">
    <source>
        <dbReference type="EMBL" id="KAK0508958.1"/>
    </source>
</evidence>
<feature type="compositionally biased region" description="Basic and acidic residues" evidence="5">
    <location>
        <begin position="16"/>
        <end position="34"/>
    </location>
</feature>
<protein>
    <recommendedName>
        <fullName evidence="7">Major facilitator superfamily (MFS) profile domain-containing protein</fullName>
    </recommendedName>
</protein>
<feature type="compositionally biased region" description="Basic and acidic residues" evidence="5">
    <location>
        <begin position="60"/>
        <end position="83"/>
    </location>
</feature>
<dbReference type="PROSITE" id="PS50850">
    <property type="entry name" value="MFS"/>
    <property type="match status" value="1"/>
</dbReference>
<evidence type="ECO:0000259" key="7">
    <source>
        <dbReference type="PROSITE" id="PS50850"/>
    </source>
</evidence>
<dbReference type="InterPro" id="IPR036259">
    <property type="entry name" value="MFS_trans_sf"/>
</dbReference>
<feature type="transmembrane region" description="Helical" evidence="6">
    <location>
        <begin position="429"/>
        <end position="456"/>
    </location>
</feature>
<evidence type="ECO:0000256" key="2">
    <source>
        <dbReference type="ARBA" id="ARBA00022692"/>
    </source>
</evidence>
<feature type="transmembrane region" description="Helical" evidence="6">
    <location>
        <begin position="328"/>
        <end position="352"/>
    </location>
</feature>
<feature type="transmembrane region" description="Helical" evidence="6">
    <location>
        <begin position="199"/>
        <end position="222"/>
    </location>
</feature>
<dbReference type="Pfam" id="PF07690">
    <property type="entry name" value="MFS_1"/>
    <property type="match status" value="1"/>
</dbReference>
<feature type="transmembrane region" description="Helical" evidence="6">
    <location>
        <begin position="364"/>
        <end position="381"/>
    </location>
</feature>
<feature type="transmembrane region" description="Helical" evidence="6">
    <location>
        <begin position="300"/>
        <end position="321"/>
    </location>
</feature>
<dbReference type="InterPro" id="IPR011701">
    <property type="entry name" value="MFS"/>
</dbReference>
<dbReference type="InterPro" id="IPR020846">
    <property type="entry name" value="MFS_dom"/>
</dbReference>
<keyword evidence="2 6" id="KW-0812">Transmembrane</keyword>
<evidence type="ECO:0000313" key="9">
    <source>
        <dbReference type="Proteomes" id="UP001166286"/>
    </source>
</evidence>
<dbReference type="SUPFAM" id="SSF103473">
    <property type="entry name" value="MFS general substrate transporter"/>
    <property type="match status" value="1"/>
</dbReference>
<evidence type="ECO:0000256" key="3">
    <source>
        <dbReference type="ARBA" id="ARBA00022989"/>
    </source>
</evidence>
<keyword evidence="3 6" id="KW-1133">Transmembrane helix</keyword>
<evidence type="ECO:0000256" key="5">
    <source>
        <dbReference type="SAM" id="MobiDB-lite"/>
    </source>
</evidence>
<comment type="subcellular location">
    <subcellularLocation>
        <location evidence="1">Membrane</location>
        <topology evidence="1">Multi-pass membrane protein</topology>
    </subcellularLocation>
</comment>
<feature type="compositionally biased region" description="Polar residues" evidence="5">
    <location>
        <begin position="35"/>
        <end position="46"/>
    </location>
</feature>
<keyword evidence="9" id="KW-1185">Reference proteome</keyword>
<organism evidence="8 9">
    <name type="scientific">Cladonia borealis</name>
    <dbReference type="NCBI Taxonomy" id="184061"/>
    <lineage>
        <taxon>Eukaryota</taxon>
        <taxon>Fungi</taxon>
        <taxon>Dikarya</taxon>
        <taxon>Ascomycota</taxon>
        <taxon>Pezizomycotina</taxon>
        <taxon>Lecanoromycetes</taxon>
        <taxon>OSLEUM clade</taxon>
        <taxon>Lecanoromycetidae</taxon>
        <taxon>Lecanorales</taxon>
        <taxon>Lecanorineae</taxon>
        <taxon>Cladoniaceae</taxon>
        <taxon>Cladonia</taxon>
    </lineage>
</organism>
<feature type="transmembrane region" description="Helical" evidence="6">
    <location>
        <begin position="545"/>
        <end position="566"/>
    </location>
</feature>